<comment type="caution">
    <text evidence="1">The sequence shown here is derived from an EMBL/GenBank/DDBJ whole genome shotgun (WGS) entry which is preliminary data.</text>
</comment>
<name>A0A822V007_AGRTU</name>
<evidence type="ECO:0000313" key="2">
    <source>
        <dbReference type="Proteomes" id="UP000192074"/>
    </source>
</evidence>
<organism evidence="1 2">
    <name type="scientific">Agrobacterium tumefaciens str. B6</name>
    <dbReference type="NCBI Taxonomy" id="1183423"/>
    <lineage>
        <taxon>Bacteria</taxon>
        <taxon>Pseudomonadati</taxon>
        <taxon>Pseudomonadota</taxon>
        <taxon>Alphaproteobacteria</taxon>
        <taxon>Hyphomicrobiales</taxon>
        <taxon>Rhizobiaceae</taxon>
        <taxon>Rhizobium/Agrobacterium group</taxon>
        <taxon>Agrobacterium</taxon>
        <taxon>Agrobacterium tumefaciens complex</taxon>
    </lineage>
</organism>
<evidence type="ECO:0000313" key="1">
    <source>
        <dbReference type="EMBL" id="CVI20252.1"/>
    </source>
</evidence>
<reference evidence="1 2" key="1">
    <citation type="submission" date="2016-01" db="EMBL/GenBank/DDBJ databases">
        <authorList>
            <person name="Regsiter A."/>
            <person name="william w."/>
        </authorList>
    </citation>
    <scope>NUCLEOTIDE SEQUENCE [LARGE SCALE GENOMIC DNA]</scope>
    <source>
        <strain evidence="1 2">B6</strain>
    </source>
</reference>
<protein>
    <submittedName>
        <fullName evidence="1">Uncharacterized protein</fullName>
    </submittedName>
</protein>
<proteinExistence type="predicted"/>
<sequence>MRNKGVLIAQQFDRIFIEHNAFDYISLIEVRLKPSGNLGILAYHSDSPGSIGSPVDLRNDWRITVTEFDLDRFSFLSQKFAGIGAGVEDSHFIISRS</sequence>
<dbReference type="EMBL" id="FCNL01000027">
    <property type="protein sequence ID" value="CVI20252.1"/>
    <property type="molecule type" value="Genomic_DNA"/>
</dbReference>
<dbReference type="Proteomes" id="UP000192074">
    <property type="component" value="Unassembled WGS sequence"/>
</dbReference>
<gene>
    <name evidence="1" type="ORF">AGR4A_Lc10014</name>
</gene>
<accession>A0A822V007</accession>
<dbReference type="AlphaFoldDB" id="A0A822V007"/>